<dbReference type="Gene3D" id="3.90.640.20">
    <property type="entry name" value="Heat-shock cognate protein, ATPase"/>
    <property type="match status" value="1"/>
</dbReference>
<reference evidence="4 7" key="3">
    <citation type="journal article" date="2018" name="Nat. Biotechnol.">
        <title>A standardized bacterial taxonomy based on genome phylogeny substantially revises the tree of life.</title>
        <authorList>
            <person name="Parks D.H."/>
            <person name="Chuvochina M."/>
            <person name="Waite D.W."/>
            <person name="Rinke C."/>
            <person name="Skarshewski A."/>
            <person name="Chaumeil P.A."/>
            <person name="Hugenholtz P."/>
        </authorList>
    </citation>
    <scope>NUCLEOTIDE SEQUENCE [LARGE SCALE GENOMIC DNA]</scope>
    <source>
        <strain evidence="4">UBA9905</strain>
    </source>
</reference>
<evidence type="ECO:0000313" key="5">
    <source>
        <dbReference type="EMBL" id="KUK91350.1"/>
    </source>
</evidence>
<dbReference type="Gene3D" id="3.30.565.40">
    <property type="entry name" value="Fervidobacterium nodosum Rt17-B1 like"/>
    <property type="match status" value="1"/>
</dbReference>
<evidence type="ECO:0000313" key="4">
    <source>
        <dbReference type="EMBL" id="HCO70394.1"/>
    </source>
</evidence>
<keyword evidence="1" id="KW-0732">Signal</keyword>
<dbReference type="Pfam" id="PF11738">
    <property type="entry name" value="DUF3298"/>
    <property type="match status" value="1"/>
</dbReference>
<sequence>MRKLLIASYLLLVLVTALSFTQDLPEQVFVFQGDLISVLGKQIIEDSDICSVNIQVPSINGLKDMPFQDYLNATLESEIAQYRSEIEEMARKAFEESKTSEWPFRAFNVYVVYSAYVSDGILTIDMIFSEYTGGAHPNASRRTYNIDISKSRLVALHNVLGNKAAEDALNDLIKSEIDKREDLWPDYFDGVTTDQCFYLKAGRLCICFQPYDIGPWASGMPEFCFPLKELLNQK</sequence>
<dbReference type="Pfam" id="PF13739">
    <property type="entry name" value="PdaC"/>
    <property type="match status" value="1"/>
</dbReference>
<feature type="signal peptide" evidence="1">
    <location>
        <begin position="1"/>
        <end position="19"/>
    </location>
</feature>
<feature type="domain" description="Deacetylase PdaC" evidence="3">
    <location>
        <begin position="45"/>
        <end position="138"/>
    </location>
</feature>
<dbReference type="PATRIC" id="fig|1236046.5.peg.638"/>
<dbReference type="InterPro" id="IPR021729">
    <property type="entry name" value="DUF3298"/>
</dbReference>
<reference evidence="5" key="1">
    <citation type="journal article" date="2015" name="MBio">
        <title>Genome-resolved metagenomic analysis reveals roles for candidate phyla and other microbial community members in biogeochemical transformations in oil reservoirs.</title>
        <authorList>
            <person name="Hu P."/>
            <person name="Tom L."/>
            <person name="Singh A."/>
            <person name="Thomas B.C."/>
            <person name="Baker B.J."/>
            <person name="Piceno Y.M."/>
            <person name="Andersen G.L."/>
            <person name="Banfield J.F."/>
        </authorList>
    </citation>
    <scope>NUCLEOTIDE SEQUENCE [LARGE SCALE GENOMIC DNA]</scope>
    <source>
        <strain evidence="5">46_70</strain>
    </source>
</reference>
<reference evidence="6" key="2">
    <citation type="journal article" date="2015" name="MBio">
        <title>Genome-Resolved Metagenomic Analysis Reveals Roles for Candidate Phyla and Other Microbial Community Members in Biogeochemical Transformations in Oil Reservoirs.</title>
        <authorList>
            <person name="Hu P."/>
            <person name="Tom L."/>
            <person name="Singh A."/>
            <person name="Thomas B.C."/>
            <person name="Baker B.J."/>
            <person name="Piceno Y.M."/>
            <person name="Andersen G.L."/>
            <person name="Banfield J.F."/>
        </authorList>
    </citation>
    <scope>NUCLEOTIDE SEQUENCE [LARGE SCALE GENOMIC DNA]</scope>
</reference>
<dbReference type="InterPro" id="IPR025303">
    <property type="entry name" value="PdaC"/>
</dbReference>
<evidence type="ECO:0000256" key="1">
    <source>
        <dbReference type="SAM" id="SignalP"/>
    </source>
</evidence>
<evidence type="ECO:0000259" key="3">
    <source>
        <dbReference type="Pfam" id="PF13739"/>
    </source>
</evidence>
<organism evidence="5 6">
    <name type="scientific">Mesotoga infera</name>
    <dbReference type="NCBI Taxonomy" id="1236046"/>
    <lineage>
        <taxon>Bacteria</taxon>
        <taxon>Thermotogati</taxon>
        <taxon>Thermotogota</taxon>
        <taxon>Thermotogae</taxon>
        <taxon>Kosmotogales</taxon>
        <taxon>Kosmotogaceae</taxon>
        <taxon>Mesotoga</taxon>
    </lineage>
</organism>
<gene>
    <name evidence="4" type="ORF">DIT26_07465</name>
    <name evidence="5" type="ORF">XE02_0066</name>
</gene>
<dbReference type="EMBL" id="DQBS01000167">
    <property type="protein sequence ID" value="HCO70394.1"/>
    <property type="molecule type" value="Genomic_DNA"/>
</dbReference>
<dbReference type="InterPro" id="IPR037126">
    <property type="entry name" value="PdaC/RsiV-like_sf"/>
</dbReference>
<dbReference type="Proteomes" id="UP000055014">
    <property type="component" value="Unassembled WGS sequence"/>
</dbReference>
<evidence type="ECO:0000313" key="6">
    <source>
        <dbReference type="Proteomes" id="UP000055014"/>
    </source>
</evidence>
<feature type="domain" description="DUF3298" evidence="2">
    <location>
        <begin position="163"/>
        <end position="227"/>
    </location>
</feature>
<dbReference type="Proteomes" id="UP000264215">
    <property type="component" value="Unassembled WGS sequence"/>
</dbReference>
<evidence type="ECO:0000313" key="7">
    <source>
        <dbReference type="Proteomes" id="UP000264215"/>
    </source>
</evidence>
<protein>
    <submittedName>
        <fullName evidence="4">DUF3298/DUF4163 domain-containing protein</fullName>
    </submittedName>
</protein>
<comment type="caution">
    <text evidence="5">The sequence shown here is derived from an EMBL/GenBank/DDBJ whole genome shotgun (WGS) entry which is preliminary data.</text>
</comment>
<proteinExistence type="predicted"/>
<accession>A0A101IB11</accession>
<name>A0A101IB11_9BACT</name>
<feature type="chain" id="PRO_5036003529" evidence="1">
    <location>
        <begin position="20"/>
        <end position="234"/>
    </location>
</feature>
<evidence type="ECO:0000259" key="2">
    <source>
        <dbReference type="Pfam" id="PF11738"/>
    </source>
</evidence>
<dbReference type="AlphaFoldDB" id="A0A101IB11"/>
<dbReference type="EMBL" id="LGGW01000003">
    <property type="protein sequence ID" value="KUK91350.1"/>
    <property type="molecule type" value="Genomic_DNA"/>
</dbReference>